<organism evidence="5 6">
    <name type="scientific">Acaulospora morrowiae</name>
    <dbReference type="NCBI Taxonomy" id="94023"/>
    <lineage>
        <taxon>Eukaryota</taxon>
        <taxon>Fungi</taxon>
        <taxon>Fungi incertae sedis</taxon>
        <taxon>Mucoromycota</taxon>
        <taxon>Glomeromycotina</taxon>
        <taxon>Glomeromycetes</taxon>
        <taxon>Diversisporales</taxon>
        <taxon>Acaulosporaceae</taxon>
        <taxon>Acaulospora</taxon>
    </lineage>
</organism>
<keyword evidence="1 3" id="KW-0547">Nucleotide-binding</keyword>
<dbReference type="InterPro" id="IPR050198">
    <property type="entry name" value="Non-receptor_tyrosine_kinases"/>
</dbReference>
<keyword evidence="2 3" id="KW-0067">ATP-binding</keyword>
<dbReference type="Gene3D" id="1.10.510.10">
    <property type="entry name" value="Transferase(Phosphotransferase) domain 1"/>
    <property type="match status" value="1"/>
</dbReference>
<dbReference type="Proteomes" id="UP000789342">
    <property type="component" value="Unassembled WGS sequence"/>
</dbReference>
<protein>
    <submittedName>
        <fullName evidence="5">7377_t:CDS:1</fullName>
    </submittedName>
</protein>
<feature type="domain" description="Protein kinase" evidence="4">
    <location>
        <begin position="226"/>
        <end position="449"/>
    </location>
</feature>
<reference evidence="5" key="1">
    <citation type="submission" date="2021-06" db="EMBL/GenBank/DDBJ databases">
        <authorList>
            <person name="Kallberg Y."/>
            <person name="Tangrot J."/>
            <person name="Rosling A."/>
        </authorList>
    </citation>
    <scope>NUCLEOTIDE SEQUENCE</scope>
    <source>
        <strain evidence="5">CL551</strain>
    </source>
</reference>
<evidence type="ECO:0000256" key="3">
    <source>
        <dbReference type="PROSITE-ProRule" id="PRU10141"/>
    </source>
</evidence>
<evidence type="ECO:0000313" key="5">
    <source>
        <dbReference type="EMBL" id="CAG8488120.1"/>
    </source>
</evidence>
<dbReference type="GO" id="GO:0005524">
    <property type="term" value="F:ATP binding"/>
    <property type="evidence" value="ECO:0007669"/>
    <property type="project" value="UniProtKB-UniRule"/>
</dbReference>
<evidence type="ECO:0000259" key="4">
    <source>
        <dbReference type="PROSITE" id="PS50011"/>
    </source>
</evidence>
<evidence type="ECO:0000313" key="6">
    <source>
        <dbReference type="Proteomes" id="UP000789342"/>
    </source>
</evidence>
<dbReference type="EMBL" id="CAJVPV010001146">
    <property type="protein sequence ID" value="CAG8488120.1"/>
    <property type="molecule type" value="Genomic_DNA"/>
</dbReference>
<keyword evidence="6" id="KW-1185">Reference proteome</keyword>
<dbReference type="PROSITE" id="PS50011">
    <property type="entry name" value="PROTEIN_KINASE_DOM"/>
    <property type="match status" value="1"/>
</dbReference>
<sequence length="449" mass="52717">MRNKSKLVICNECNEIISAKTKWCTKCNANHFEVDFSNWTSSSAAIDEFIRKTQLTAERHEFVFEWVDYSKFSRLRKVKFSINNEAYWEEGYVTSWNSELNKWNRSGGQWVKLVSHYCEKYLISHFLKSELEAAKADLSKRLIFGLTRDPVSKDYCVIEKLQELCPSCKREWMCSRWCRGCYSNLFEAERSNWTSGNSDIDDFIYETQVTAEFPEQVLEWIPETQFTKMIQIGQGGYGTVFKSYLKVGRIRKWNSNTNKWDRDEPMSVALKNIAEEENSVTEFLKEIRALHECLKINLYSLDCYGITRHPETKKYLIVMRFVEEGDLRTYLSSNFSNSSWDNRLDRLWSFSIDLRSLHYAGLVHRDLHAGNMLFGKNGHISELTTDDQIDIKKQFRLAEEERKRNPFPVVPYSELKTHPLAIYTSRIVPRVTADVHTGTSQYDLRFDSS</sequence>
<evidence type="ECO:0000256" key="1">
    <source>
        <dbReference type="ARBA" id="ARBA00022741"/>
    </source>
</evidence>
<proteinExistence type="predicted"/>
<dbReference type="InterPro" id="IPR017441">
    <property type="entry name" value="Protein_kinase_ATP_BS"/>
</dbReference>
<dbReference type="PROSITE" id="PS00107">
    <property type="entry name" value="PROTEIN_KINASE_ATP"/>
    <property type="match status" value="1"/>
</dbReference>
<gene>
    <name evidence="5" type="ORF">AMORRO_LOCUS2644</name>
</gene>
<dbReference type="InterPro" id="IPR000719">
    <property type="entry name" value="Prot_kinase_dom"/>
</dbReference>
<dbReference type="SUPFAM" id="SSF56112">
    <property type="entry name" value="Protein kinase-like (PK-like)"/>
    <property type="match status" value="1"/>
</dbReference>
<comment type="caution">
    <text evidence="5">The sequence shown here is derived from an EMBL/GenBank/DDBJ whole genome shotgun (WGS) entry which is preliminary data.</text>
</comment>
<dbReference type="PANTHER" id="PTHR24418">
    <property type="entry name" value="TYROSINE-PROTEIN KINASE"/>
    <property type="match status" value="1"/>
</dbReference>
<dbReference type="AlphaFoldDB" id="A0A9N8WGB4"/>
<accession>A0A9N8WGB4</accession>
<dbReference type="InterPro" id="IPR011009">
    <property type="entry name" value="Kinase-like_dom_sf"/>
</dbReference>
<dbReference type="OrthoDB" id="2319750at2759"/>
<name>A0A9N8WGB4_9GLOM</name>
<evidence type="ECO:0000256" key="2">
    <source>
        <dbReference type="ARBA" id="ARBA00022840"/>
    </source>
</evidence>
<feature type="binding site" evidence="3">
    <location>
        <position position="252"/>
    </location>
    <ligand>
        <name>ATP</name>
        <dbReference type="ChEBI" id="CHEBI:30616"/>
    </ligand>
</feature>
<dbReference type="InterPro" id="IPR001245">
    <property type="entry name" value="Ser-Thr/Tyr_kinase_cat_dom"/>
</dbReference>
<dbReference type="Pfam" id="PF07714">
    <property type="entry name" value="PK_Tyr_Ser-Thr"/>
    <property type="match status" value="1"/>
</dbReference>
<dbReference type="GO" id="GO:0004672">
    <property type="term" value="F:protein kinase activity"/>
    <property type="evidence" value="ECO:0007669"/>
    <property type="project" value="InterPro"/>
</dbReference>